<organism evidence="7 8">
    <name type="scientific">Sphingomonas kaistensis</name>
    <dbReference type="NCBI Taxonomy" id="298708"/>
    <lineage>
        <taxon>Bacteria</taxon>
        <taxon>Pseudomonadati</taxon>
        <taxon>Pseudomonadota</taxon>
        <taxon>Alphaproteobacteria</taxon>
        <taxon>Sphingomonadales</taxon>
        <taxon>Sphingomonadaceae</taxon>
        <taxon>Sphingomonas</taxon>
    </lineage>
</organism>
<dbReference type="EMBL" id="CP145607">
    <property type="protein sequence ID" value="WWM69709.1"/>
    <property type="molecule type" value="Genomic_DNA"/>
</dbReference>
<feature type="chain" id="PRO_5046724321" evidence="6">
    <location>
        <begin position="24"/>
        <end position="262"/>
    </location>
</feature>
<feature type="signal peptide" evidence="6">
    <location>
        <begin position="1"/>
        <end position="23"/>
    </location>
</feature>
<evidence type="ECO:0000313" key="8">
    <source>
        <dbReference type="Proteomes" id="UP001382935"/>
    </source>
</evidence>
<evidence type="ECO:0000256" key="5">
    <source>
        <dbReference type="ARBA" id="ARBA00023237"/>
    </source>
</evidence>
<evidence type="ECO:0000256" key="6">
    <source>
        <dbReference type="SAM" id="SignalP"/>
    </source>
</evidence>
<evidence type="ECO:0000256" key="4">
    <source>
        <dbReference type="ARBA" id="ARBA00023136"/>
    </source>
</evidence>
<dbReference type="Pfam" id="PF06629">
    <property type="entry name" value="MipA"/>
    <property type="match status" value="1"/>
</dbReference>
<accession>A0ABZ2G020</accession>
<dbReference type="Proteomes" id="UP001382935">
    <property type="component" value="Chromosome"/>
</dbReference>
<keyword evidence="8" id="KW-1185">Reference proteome</keyword>
<comment type="subcellular location">
    <subcellularLocation>
        <location evidence="1">Cell outer membrane</location>
    </subcellularLocation>
</comment>
<dbReference type="PANTHER" id="PTHR38776:SF1">
    <property type="entry name" value="MLTA-INTERACTING PROTEIN-RELATED"/>
    <property type="match status" value="1"/>
</dbReference>
<proteinExistence type="inferred from homology"/>
<dbReference type="PANTHER" id="PTHR38776">
    <property type="entry name" value="MLTA-INTERACTING PROTEIN-RELATED"/>
    <property type="match status" value="1"/>
</dbReference>
<gene>
    <name evidence="7" type="ORF">V6R86_03115</name>
</gene>
<reference evidence="7 8" key="1">
    <citation type="submission" date="2024-02" db="EMBL/GenBank/DDBJ databases">
        <title>Full genome sequence of Sphingomonas kaistensis.</title>
        <authorList>
            <person name="Poletto B.L."/>
            <person name="Silva G."/>
            <person name="Galante D."/>
            <person name="Campos K.R."/>
            <person name="Santos M.B.N."/>
            <person name="Sacchi C.T."/>
        </authorList>
    </citation>
    <scope>NUCLEOTIDE SEQUENCE [LARGE SCALE GENOMIC DNA]</scope>
    <source>
        <strain evidence="7 8">MA4R</strain>
    </source>
</reference>
<keyword evidence="4" id="KW-0472">Membrane</keyword>
<evidence type="ECO:0000256" key="3">
    <source>
        <dbReference type="ARBA" id="ARBA00022729"/>
    </source>
</evidence>
<name>A0ABZ2G020_9SPHN</name>
<dbReference type="InterPro" id="IPR010583">
    <property type="entry name" value="MipA"/>
</dbReference>
<evidence type="ECO:0000313" key="7">
    <source>
        <dbReference type="EMBL" id="WWM69709.1"/>
    </source>
</evidence>
<keyword evidence="5" id="KW-0998">Cell outer membrane</keyword>
<evidence type="ECO:0000256" key="2">
    <source>
        <dbReference type="ARBA" id="ARBA00005722"/>
    </source>
</evidence>
<sequence length="262" mass="27788">MKNLSSAAAALFVLIFAATPALAQEERKDLRVRVGLGAQFKPAYPGADKADLRPLFDFDLAKGTEEFRIETPDDRFGVRLVSAGRLSAGAVASYQGSRKDKDVGAPVGKVDASIELGGYADYLVNDSLRVRGELVKGVTGHEGIAGQVGVDHFWRDGDRYAVTLGPRLLFSDAKYQRAYFGVSPAAAAATGLSAYRPGGGIHAVALASGVQTQFGPRWGLFGYARAERLIGDAAKSPLVRTYGSRNQLSAGAGISYAFTVKR</sequence>
<comment type="similarity">
    <text evidence="2">Belongs to the MipA/OmpV family.</text>
</comment>
<keyword evidence="3 6" id="KW-0732">Signal</keyword>
<protein>
    <submittedName>
        <fullName evidence="7">MipA/OmpV family protein</fullName>
    </submittedName>
</protein>
<dbReference type="RefSeq" id="WP_338502022.1">
    <property type="nucleotide sequence ID" value="NZ_CP145607.1"/>
</dbReference>
<evidence type="ECO:0000256" key="1">
    <source>
        <dbReference type="ARBA" id="ARBA00004442"/>
    </source>
</evidence>